<evidence type="ECO:0000313" key="4">
    <source>
        <dbReference type="Proteomes" id="UP000464314"/>
    </source>
</evidence>
<evidence type="ECO:0000256" key="2">
    <source>
        <dbReference type="SAM" id="Phobius"/>
    </source>
</evidence>
<keyword evidence="4" id="KW-1185">Reference proteome</keyword>
<dbReference type="RefSeq" id="WP_161838616.1">
    <property type="nucleotide sequence ID" value="NZ_CP048000.1"/>
</dbReference>
<feature type="region of interest" description="Disordered" evidence="1">
    <location>
        <begin position="96"/>
        <end position="122"/>
    </location>
</feature>
<organism evidence="3 4">
    <name type="scientific">Anaerocolumna sedimenticola</name>
    <dbReference type="NCBI Taxonomy" id="2696063"/>
    <lineage>
        <taxon>Bacteria</taxon>
        <taxon>Bacillati</taxon>
        <taxon>Bacillota</taxon>
        <taxon>Clostridia</taxon>
        <taxon>Lachnospirales</taxon>
        <taxon>Lachnospiraceae</taxon>
        <taxon>Anaerocolumna</taxon>
    </lineage>
</organism>
<proteinExistence type="predicted"/>
<dbReference type="Proteomes" id="UP000464314">
    <property type="component" value="Chromosome"/>
</dbReference>
<keyword evidence="2" id="KW-1133">Transmembrane helix</keyword>
<feature type="transmembrane region" description="Helical" evidence="2">
    <location>
        <begin position="149"/>
        <end position="178"/>
    </location>
</feature>
<dbReference type="KEGG" id="anr:Ana3638_14230"/>
<dbReference type="AlphaFoldDB" id="A0A6P1TPH6"/>
<gene>
    <name evidence="3" type="ORF">Ana3638_14230</name>
</gene>
<dbReference type="EMBL" id="CP048000">
    <property type="protein sequence ID" value="QHQ61791.1"/>
    <property type="molecule type" value="Genomic_DNA"/>
</dbReference>
<keyword evidence="2" id="KW-0472">Membrane</keyword>
<feature type="transmembrane region" description="Helical" evidence="2">
    <location>
        <begin position="184"/>
        <end position="208"/>
    </location>
</feature>
<reference evidence="3 4" key="1">
    <citation type="submission" date="2020-01" db="EMBL/GenBank/DDBJ databases">
        <title>Genome analysis of Anaerocolumna sp. CBA3638.</title>
        <authorList>
            <person name="Kim J."/>
            <person name="Roh S.W."/>
        </authorList>
    </citation>
    <scope>NUCLEOTIDE SEQUENCE [LARGE SCALE GENOMIC DNA]</scope>
    <source>
        <strain evidence="3 4">CBA3638</strain>
    </source>
</reference>
<keyword evidence="2" id="KW-0812">Transmembrane</keyword>
<dbReference type="Pfam" id="PF22564">
    <property type="entry name" value="HAAS"/>
    <property type="match status" value="1"/>
</dbReference>
<evidence type="ECO:0000313" key="3">
    <source>
        <dbReference type="EMBL" id="QHQ61791.1"/>
    </source>
</evidence>
<protein>
    <submittedName>
        <fullName evidence="3">DUF1700 domain-containing protein</fullName>
    </submittedName>
</protein>
<evidence type="ECO:0000256" key="1">
    <source>
        <dbReference type="SAM" id="MobiDB-lite"/>
    </source>
</evidence>
<feature type="transmembrane region" description="Helical" evidence="2">
    <location>
        <begin position="215"/>
        <end position="239"/>
    </location>
</feature>
<sequence>MTKNEFIKQLEDLLTDISSDERLEALQYYENYFEDAGPEREESIISELGSPAKVAASIKADLNASEQEVKNRGYFTEKGYEDETYKEPKFEIMDGNGKRAEGDNFKEKSTSGSGYTSGYNNNTNQGSNDYGYSQNRYNKAGNTNSAGKAVLIILLCIFAIPIGLPLLSAVFGVFIAVIATVASLWLAFVIVSIVLTVVGIAATIVGIVKLLTVPIIGICFTGGGLILFGLGLLFTMATIALSTKVMPVIIRAFINLCRLPFQNRRVAA</sequence>
<feature type="compositionally biased region" description="Basic and acidic residues" evidence="1">
    <location>
        <begin position="96"/>
        <end position="109"/>
    </location>
</feature>
<accession>A0A6P1TPH6</accession>
<feature type="compositionally biased region" description="Low complexity" evidence="1">
    <location>
        <begin position="110"/>
        <end position="122"/>
    </location>
</feature>
<name>A0A6P1TPH6_9FIRM</name>